<evidence type="ECO:0000313" key="3">
    <source>
        <dbReference type="Proteomes" id="UP001597478"/>
    </source>
</evidence>
<dbReference type="PANTHER" id="PTHR43591:SF24">
    <property type="entry name" value="2-METHOXY-6-POLYPRENYL-1,4-BENZOQUINOL METHYLASE, MITOCHONDRIAL"/>
    <property type="match status" value="1"/>
</dbReference>
<evidence type="ECO:0000313" key="2">
    <source>
        <dbReference type="EMBL" id="MFD2800587.1"/>
    </source>
</evidence>
<dbReference type="GO" id="GO:0032259">
    <property type="term" value="P:methylation"/>
    <property type="evidence" value="ECO:0007669"/>
    <property type="project" value="UniProtKB-KW"/>
</dbReference>
<dbReference type="Proteomes" id="UP001597478">
    <property type="component" value="Unassembled WGS sequence"/>
</dbReference>
<dbReference type="EC" id="2.1.1.-" evidence="2"/>
<dbReference type="RefSeq" id="WP_377392320.1">
    <property type="nucleotide sequence ID" value="NZ_JBHSAN010000028.1"/>
</dbReference>
<evidence type="ECO:0000259" key="1">
    <source>
        <dbReference type="Pfam" id="PF08241"/>
    </source>
</evidence>
<keyword evidence="2" id="KW-0489">Methyltransferase</keyword>
<dbReference type="GO" id="GO:0008168">
    <property type="term" value="F:methyltransferase activity"/>
    <property type="evidence" value="ECO:0007669"/>
    <property type="project" value="UniProtKB-KW"/>
</dbReference>
<proteinExistence type="predicted"/>
<dbReference type="EMBL" id="JBHUOF010000019">
    <property type="protein sequence ID" value="MFD2800587.1"/>
    <property type="molecule type" value="Genomic_DNA"/>
</dbReference>
<dbReference type="Pfam" id="PF08241">
    <property type="entry name" value="Methyltransf_11"/>
    <property type="match status" value="1"/>
</dbReference>
<dbReference type="CDD" id="cd02440">
    <property type="entry name" value="AdoMet_MTases"/>
    <property type="match status" value="1"/>
</dbReference>
<organism evidence="2 3">
    <name type="scientific">Prauserella oleivorans</name>
    <dbReference type="NCBI Taxonomy" id="1478153"/>
    <lineage>
        <taxon>Bacteria</taxon>
        <taxon>Bacillati</taxon>
        <taxon>Actinomycetota</taxon>
        <taxon>Actinomycetes</taxon>
        <taxon>Pseudonocardiales</taxon>
        <taxon>Pseudonocardiaceae</taxon>
        <taxon>Prauserella</taxon>
    </lineage>
</organism>
<feature type="domain" description="Methyltransferase type 11" evidence="1">
    <location>
        <begin position="95"/>
        <end position="189"/>
    </location>
</feature>
<sequence length="249" mass="26087">MSSAMNSAMNTAVPDAITRALPLLTEPPRSPDVRHGYLDLLGPETPAPPGLVQALWQSTVGTAIYDPAQALLRRVFTALRPPAEQLRLPRAGTALDVGSGPGAVTAALGRQAGPDGLALGVDVSESMLRRAVRDHAAPNVGFLRADARRLPFRDATVDVVTCLAVLQLVPEPSVVLGELARVLVPGGRLGILVPSVDGIGGKLARFIPGFAGVDLLDARDVTATLREHGVVTLDVRTAGPTFRMVAEKR</sequence>
<dbReference type="PANTHER" id="PTHR43591">
    <property type="entry name" value="METHYLTRANSFERASE"/>
    <property type="match status" value="1"/>
</dbReference>
<dbReference type="InterPro" id="IPR013216">
    <property type="entry name" value="Methyltransf_11"/>
</dbReference>
<protein>
    <submittedName>
        <fullName evidence="2">Class I SAM-dependent methyltransferase</fullName>
        <ecNumber evidence="2">2.1.1.-</ecNumber>
    </submittedName>
</protein>
<dbReference type="InterPro" id="IPR029063">
    <property type="entry name" value="SAM-dependent_MTases_sf"/>
</dbReference>
<accession>A0ABW5WBX9</accession>
<keyword evidence="2" id="KW-0808">Transferase</keyword>
<gene>
    <name evidence="2" type="ORF">ACFS2C_14410</name>
</gene>
<reference evidence="3" key="1">
    <citation type="journal article" date="2019" name="Int. J. Syst. Evol. Microbiol.">
        <title>The Global Catalogue of Microorganisms (GCM) 10K type strain sequencing project: providing services to taxonomists for standard genome sequencing and annotation.</title>
        <authorList>
            <consortium name="The Broad Institute Genomics Platform"/>
            <consortium name="The Broad Institute Genome Sequencing Center for Infectious Disease"/>
            <person name="Wu L."/>
            <person name="Ma J."/>
        </authorList>
    </citation>
    <scope>NUCLEOTIDE SEQUENCE [LARGE SCALE GENOMIC DNA]</scope>
    <source>
        <strain evidence="3">IBRC-M 10906</strain>
    </source>
</reference>
<keyword evidence="3" id="KW-1185">Reference proteome</keyword>
<name>A0ABW5WBX9_9PSEU</name>
<dbReference type="Gene3D" id="3.40.50.150">
    <property type="entry name" value="Vaccinia Virus protein VP39"/>
    <property type="match status" value="1"/>
</dbReference>
<dbReference type="SUPFAM" id="SSF53335">
    <property type="entry name" value="S-adenosyl-L-methionine-dependent methyltransferases"/>
    <property type="match status" value="1"/>
</dbReference>
<comment type="caution">
    <text evidence="2">The sequence shown here is derived from an EMBL/GenBank/DDBJ whole genome shotgun (WGS) entry which is preliminary data.</text>
</comment>